<dbReference type="Proteomes" id="UP000824469">
    <property type="component" value="Unassembled WGS sequence"/>
</dbReference>
<feature type="non-terminal residue" evidence="2">
    <location>
        <position position="77"/>
    </location>
</feature>
<protein>
    <submittedName>
        <fullName evidence="2">Uncharacterized protein</fullName>
    </submittedName>
</protein>
<evidence type="ECO:0000313" key="2">
    <source>
        <dbReference type="EMBL" id="KAH9319201.1"/>
    </source>
</evidence>
<sequence>MEEENLVRRIEMLKTMIDRMFRRQEELAYLQKTTSIKQDSMDSVVQGLAENFGIGKSHHEEDYGEEHEEETSNTREK</sequence>
<feature type="region of interest" description="Disordered" evidence="1">
    <location>
        <begin position="52"/>
        <end position="77"/>
    </location>
</feature>
<proteinExistence type="predicted"/>
<accession>A0AA38G9Q1</accession>
<organism evidence="2 3">
    <name type="scientific">Taxus chinensis</name>
    <name type="common">Chinese yew</name>
    <name type="synonym">Taxus wallichiana var. chinensis</name>
    <dbReference type="NCBI Taxonomy" id="29808"/>
    <lineage>
        <taxon>Eukaryota</taxon>
        <taxon>Viridiplantae</taxon>
        <taxon>Streptophyta</taxon>
        <taxon>Embryophyta</taxon>
        <taxon>Tracheophyta</taxon>
        <taxon>Spermatophyta</taxon>
        <taxon>Pinopsida</taxon>
        <taxon>Pinidae</taxon>
        <taxon>Conifers II</taxon>
        <taxon>Cupressales</taxon>
        <taxon>Taxaceae</taxon>
        <taxon>Taxus</taxon>
    </lineage>
</organism>
<evidence type="ECO:0000256" key="1">
    <source>
        <dbReference type="SAM" id="MobiDB-lite"/>
    </source>
</evidence>
<name>A0AA38G9Q1_TAXCH</name>
<comment type="caution">
    <text evidence="2">The sequence shown here is derived from an EMBL/GenBank/DDBJ whole genome shotgun (WGS) entry which is preliminary data.</text>
</comment>
<dbReference type="EMBL" id="JAHRHJ020000004">
    <property type="protein sequence ID" value="KAH9319201.1"/>
    <property type="molecule type" value="Genomic_DNA"/>
</dbReference>
<gene>
    <name evidence="2" type="ORF">KI387_020970</name>
</gene>
<evidence type="ECO:0000313" key="3">
    <source>
        <dbReference type="Proteomes" id="UP000824469"/>
    </source>
</evidence>
<dbReference type="AlphaFoldDB" id="A0AA38G9Q1"/>
<reference evidence="2 3" key="1">
    <citation type="journal article" date="2021" name="Nat. Plants">
        <title>The Taxus genome provides insights into paclitaxel biosynthesis.</title>
        <authorList>
            <person name="Xiong X."/>
            <person name="Gou J."/>
            <person name="Liao Q."/>
            <person name="Li Y."/>
            <person name="Zhou Q."/>
            <person name="Bi G."/>
            <person name="Li C."/>
            <person name="Du R."/>
            <person name="Wang X."/>
            <person name="Sun T."/>
            <person name="Guo L."/>
            <person name="Liang H."/>
            <person name="Lu P."/>
            <person name="Wu Y."/>
            <person name="Zhang Z."/>
            <person name="Ro D.K."/>
            <person name="Shang Y."/>
            <person name="Huang S."/>
            <person name="Yan J."/>
        </authorList>
    </citation>
    <scope>NUCLEOTIDE SEQUENCE [LARGE SCALE GENOMIC DNA]</scope>
    <source>
        <strain evidence="2">Ta-2019</strain>
    </source>
</reference>
<keyword evidence="3" id="KW-1185">Reference proteome</keyword>